<organism evidence="2 3">
    <name type="scientific">Suillus fuscotomentosus</name>
    <dbReference type="NCBI Taxonomy" id="1912939"/>
    <lineage>
        <taxon>Eukaryota</taxon>
        <taxon>Fungi</taxon>
        <taxon>Dikarya</taxon>
        <taxon>Basidiomycota</taxon>
        <taxon>Agaricomycotina</taxon>
        <taxon>Agaricomycetes</taxon>
        <taxon>Agaricomycetidae</taxon>
        <taxon>Boletales</taxon>
        <taxon>Suillineae</taxon>
        <taxon>Suillaceae</taxon>
        <taxon>Suillus</taxon>
    </lineage>
</organism>
<reference evidence="2" key="1">
    <citation type="journal article" date="2020" name="New Phytol.">
        <title>Comparative genomics reveals dynamic genome evolution in host specialist ectomycorrhizal fungi.</title>
        <authorList>
            <person name="Lofgren L.A."/>
            <person name="Nguyen N.H."/>
            <person name="Vilgalys R."/>
            <person name="Ruytinx J."/>
            <person name="Liao H.L."/>
            <person name="Branco S."/>
            <person name="Kuo A."/>
            <person name="LaButti K."/>
            <person name="Lipzen A."/>
            <person name="Andreopoulos W."/>
            <person name="Pangilinan J."/>
            <person name="Riley R."/>
            <person name="Hundley H."/>
            <person name="Na H."/>
            <person name="Barry K."/>
            <person name="Grigoriev I.V."/>
            <person name="Stajich J.E."/>
            <person name="Kennedy P.G."/>
        </authorList>
    </citation>
    <scope>NUCLEOTIDE SEQUENCE</scope>
    <source>
        <strain evidence="2">FC203</strain>
    </source>
</reference>
<gene>
    <name evidence="2" type="ORF">F5891DRAFT_1198407</name>
</gene>
<dbReference type="AlphaFoldDB" id="A0AAD4DQN5"/>
<name>A0AAD4DQN5_9AGAM</name>
<evidence type="ECO:0000313" key="3">
    <source>
        <dbReference type="Proteomes" id="UP001195769"/>
    </source>
</evidence>
<protein>
    <submittedName>
        <fullName evidence="2">Uncharacterized protein</fullName>
    </submittedName>
</protein>
<proteinExistence type="predicted"/>
<comment type="caution">
    <text evidence="2">The sequence shown here is derived from an EMBL/GenBank/DDBJ whole genome shotgun (WGS) entry which is preliminary data.</text>
</comment>
<keyword evidence="3" id="KW-1185">Reference proteome</keyword>
<feature type="compositionally biased region" description="Polar residues" evidence="1">
    <location>
        <begin position="62"/>
        <end position="77"/>
    </location>
</feature>
<dbReference type="Proteomes" id="UP001195769">
    <property type="component" value="Unassembled WGS sequence"/>
</dbReference>
<dbReference type="GeneID" id="64662924"/>
<evidence type="ECO:0000313" key="2">
    <source>
        <dbReference type="EMBL" id="KAG1889744.1"/>
    </source>
</evidence>
<evidence type="ECO:0000256" key="1">
    <source>
        <dbReference type="SAM" id="MobiDB-lite"/>
    </source>
</evidence>
<dbReference type="EMBL" id="JABBWK010000151">
    <property type="protein sequence ID" value="KAG1889744.1"/>
    <property type="molecule type" value="Genomic_DNA"/>
</dbReference>
<accession>A0AAD4DQN5</accession>
<dbReference type="RefSeq" id="XP_041217605.1">
    <property type="nucleotide sequence ID" value="XM_041368626.1"/>
</dbReference>
<feature type="region of interest" description="Disordered" evidence="1">
    <location>
        <begin position="39"/>
        <end position="77"/>
    </location>
</feature>
<sequence>MSMYSHENPVETTRRLQDECIKADSNFLLTWDQWVPPKLCPTPSPQKDRIPVGDNHIGIRPNQATTSGPPQVTNSKISTMPSKETYTEALPMNNFGHEVFEMYWNTEADQVPKAGSPTATPSAEPQVGGQHN</sequence>
<feature type="region of interest" description="Disordered" evidence="1">
    <location>
        <begin position="108"/>
        <end position="132"/>
    </location>
</feature>